<gene>
    <name evidence="2" type="ORF">OnM2_047005</name>
</gene>
<keyword evidence="2" id="KW-0489">Methyltransferase</keyword>
<protein>
    <submittedName>
        <fullName evidence="2">25S rRNA-methyltransferase</fullName>
    </submittedName>
</protein>
<dbReference type="Pfam" id="PF11312">
    <property type="entry name" value="Methyltransf_34"/>
    <property type="match status" value="1"/>
</dbReference>
<dbReference type="InterPro" id="IPR021463">
    <property type="entry name" value="Methyltransf_34"/>
</dbReference>
<keyword evidence="3" id="KW-1185">Reference proteome</keyword>
<accession>A0A420HTP2</accession>
<dbReference type="GO" id="GO:0032259">
    <property type="term" value="P:methylation"/>
    <property type="evidence" value="ECO:0007669"/>
    <property type="project" value="UniProtKB-KW"/>
</dbReference>
<feature type="compositionally biased region" description="Polar residues" evidence="1">
    <location>
        <begin position="20"/>
        <end position="35"/>
    </location>
</feature>
<comment type="caution">
    <text evidence="2">The sequence shown here is derived from an EMBL/GenBank/DDBJ whole genome shotgun (WGS) entry which is preliminary data.</text>
</comment>
<dbReference type="GO" id="GO:0008168">
    <property type="term" value="F:methyltransferase activity"/>
    <property type="evidence" value="ECO:0007669"/>
    <property type="project" value="UniProtKB-KW"/>
</dbReference>
<feature type="compositionally biased region" description="Basic and acidic residues" evidence="1">
    <location>
        <begin position="8"/>
        <end position="19"/>
    </location>
</feature>
<dbReference type="OrthoDB" id="6419443at2759"/>
<organism evidence="2 3">
    <name type="scientific">Erysiphe neolycopersici</name>
    <dbReference type="NCBI Taxonomy" id="212602"/>
    <lineage>
        <taxon>Eukaryota</taxon>
        <taxon>Fungi</taxon>
        <taxon>Dikarya</taxon>
        <taxon>Ascomycota</taxon>
        <taxon>Pezizomycotina</taxon>
        <taxon>Leotiomycetes</taxon>
        <taxon>Erysiphales</taxon>
        <taxon>Erysiphaceae</taxon>
        <taxon>Erysiphe</taxon>
    </lineage>
</organism>
<name>A0A420HTP2_9PEZI</name>
<keyword evidence="2" id="KW-0808">Transferase</keyword>
<feature type="region of interest" description="Disordered" evidence="1">
    <location>
        <begin position="1"/>
        <end position="39"/>
    </location>
</feature>
<evidence type="ECO:0000313" key="2">
    <source>
        <dbReference type="EMBL" id="RKF60805.1"/>
    </source>
</evidence>
<evidence type="ECO:0000313" key="3">
    <source>
        <dbReference type="Proteomes" id="UP000286134"/>
    </source>
</evidence>
<dbReference type="Proteomes" id="UP000286134">
    <property type="component" value="Unassembled WGS sequence"/>
</dbReference>
<dbReference type="STRING" id="212602.A0A420HTP2"/>
<reference evidence="2 3" key="1">
    <citation type="journal article" date="2018" name="BMC Genomics">
        <title>Comparative genome analyses reveal sequence features reflecting distinct modes of host-adaptation between dicot and monocot powdery mildew.</title>
        <authorList>
            <person name="Wu Y."/>
            <person name="Ma X."/>
            <person name="Pan Z."/>
            <person name="Kale S.D."/>
            <person name="Song Y."/>
            <person name="King H."/>
            <person name="Zhang Q."/>
            <person name="Presley C."/>
            <person name="Deng X."/>
            <person name="Wei C.I."/>
            <person name="Xiao S."/>
        </authorList>
    </citation>
    <scope>NUCLEOTIDE SEQUENCE [LARGE SCALE GENOMIC DNA]</scope>
    <source>
        <strain evidence="2">UMSG2</strain>
    </source>
</reference>
<dbReference type="AlphaFoldDB" id="A0A420HTP2"/>
<dbReference type="EMBL" id="MCFK01004756">
    <property type="protein sequence ID" value="RKF60805.1"/>
    <property type="molecule type" value="Genomic_DNA"/>
</dbReference>
<evidence type="ECO:0000256" key="1">
    <source>
        <dbReference type="SAM" id="MobiDB-lite"/>
    </source>
</evidence>
<sequence length="430" mass="48259">MGRNGRLNKSDGRLTHENSSKNGTYHNNNSSSSRKAGSKTKLVKQNLNLVTTASTNNKDSSSHELLDSVTKLQLQQTLLNIFKVAFASSLAADNLPEILHKIKDALFERDFNRAFGSPQYLETYAARWSPSRALCYHSLLIDLNTNLMAIDEGIVLPNSGHDEHSLSPLTFCKAKGSSLLQKFGEVVCFGGGAAEVVAFAGFLRYLKNDPCLQKIGHSQDKFDPLTIERNPIMLDARYSIRLIDCAQWQDVIHKLNDVLTSFPMTSMDKETTKTETSSLFLNSSDIDISYVQEDILSMSLKKLINLTNEKQTFVTIFFTLNELCSSSVSKTTAFLLNLTLALKSGSILLVVDSPGSYSETSIGSCNKKYPIFWLLDFILLNESTRISKDSSANWIKLITEKSKWFRLSDSLKYAIPLENMRYQIHLYQRL</sequence>
<proteinExistence type="predicted"/>